<dbReference type="PANTHER" id="PTHR11538:SF26">
    <property type="entry name" value="FERREDOXIN-FOLD ANTICODON-BINDING DOMAIN-CONTAINING PROTEIN 1"/>
    <property type="match status" value="1"/>
</dbReference>
<evidence type="ECO:0000256" key="5">
    <source>
        <dbReference type="ARBA" id="ARBA00022741"/>
    </source>
</evidence>
<dbReference type="GO" id="GO:0004826">
    <property type="term" value="F:phenylalanine-tRNA ligase activity"/>
    <property type="evidence" value="ECO:0007669"/>
    <property type="project" value="UniProtKB-EC"/>
</dbReference>
<dbReference type="GO" id="GO:0005524">
    <property type="term" value="F:ATP binding"/>
    <property type="evidence" value="ECO:0007669"/>
    <property type="project" value="UniProtKB-KW"/>
</dbReference>
<dbReference type="GO" id="GO:0070042">
    <property type="term" value="F:rRNA (uridine-N3-)-methyltransferase activity"/>
    <property type="evidence" value="ECO:0007669"/>
    <property type="project" value="InterPro"/>
</dbReference>
<dbReference type="Proteomes" id="UP000245119">
    <property type="component" value="Linkage Group LG3"/>
</dbReference>
<comment type="similarity">
    <text evidence="2">Belongs to the class-II aminoacyl-tRNA synthetase family.</text>
</comment>
<dbReference type="GO" id="GO:0070475">
    <property type="term" value="P:rRNA base methylation"/>
    <property type="evidence" value="ECO:0007669"/>
    <property type="project" value="InterPro"/>
</dbReference>
<dbReference type="InterPro" id="IPR036690">
    <property type="entry name" value="Fdx_antiC-bd_sf"/>
</dbReference>
<dbReference type="EC" id="6.1.1.20" evidence="3"/>
<evidence type="ECO:0000259" key="13">
    <source>
        <dbReference type="PROSITE" id="PS51447"/>
    </source>
</evidence>
<sequence>MNRGTEGRVLLVGEGNFSLSASLVADNILSGAQMVTSCLSSQVSVQEAHENAQESIEYLAKSGATVLFEVDARELHNHEVIRFFEFSRVIFNFPLADRHNIKKNRALLSDFFSSVVHILDPHKGQVMVTLCKGQGGTPADQPLRSWHNSWQIVSMAANAGFILREICPFSQEQFGGYKSVGFRFQDKGFNTNSSLTHIFERAKVVTVDDIGAKERCYFSQGHQQFVVPSYIRDKLDRWSLLEQPHHPMATLHKYLSRNLQMLCMVSILQKDSDKLPKVLEGYRSSLSSIDPGAVEEVRMHGCLHDEDVMSKTLERIVSDKSKSSKDMKNMQNLVFANLSGLEDSCADTAQCAFSNPVVTEEDEGHAEVKSEDVTRRVFTHGVSQDTVNGKPASLQNPVGNFHEHSTDVTATKLKALSSSVFVVWKAANSQTSLTSVGCEKDTASESPVVLQGAQIQSPDDTLFHLRCSLLENLPHIAALAESNNKSCRTFLVTGSVFNKCAISSLSLPVSHEMLFISFTSDLRVDDLINHYRATLKDFVKEDIVTVQQEECQVGVCNKGFLSDFLILQTSETSTVLGHVFKYQHFQNPGSLKGKEQELKLLQTSLQGVGMLLYLEQIVLAATKMPDVRLLWSEDHRFLNQFHEPSDIVTMNNFKPFSLYPVRFVHDVSFWENPERIFDETDFFDIIRDAAGDIVTSVALLDKFNNLETGKTSRCYRLVFQAHDQALSYITSWKLQCRIRLEIAQKLGVELR</sequence>
<dbReference type="InterPro" id="IPR045864">
    <property type="entry name" value="aa-tRNA-synth_II/BPL/LPL"/>
</dbReference>
<keyword evidence="10" id="KW-0030">Aminoacyl-tRNA synthetase</keyword>
<evidence type="ECO:0000256" key="11">
    <source>
        <dbReference type="ARBA" id="ARBA00031194"/>
    </source>
</evidence>
<dbReference type="STRING" id="400727.A0A2T7PKS9"/>
<evidence type="ECO:0000313" key="14">
    <source>
        <dbReference type="EMBL" id="PVD34031.1"/>
    </source>
</evidence>
<dbReference type="PROSITE" id="PS51447">
    <property type="entry name" value="FDX_ACB"/>
    <property type="match status" value="1"/>
</dbReference>
<comment type="subcellular location">
    <subcellularLocation>
        <location evidence="1">Mitochondrion matrix</location>
    </subcellularLocation>
</comment>
<dbReference type="EMBL" id="PZQS01000003">
    <property type="protein sequence ID" value="PVD34031.1"/>
    <property type="molecule type" value="Genomic_DNA"/>
</dbReference>
<evidence type="ECO:0000256" key="8">
    <source>
        <dbReference type="ARBA" id="ARBA00022946"/>
    </source>
</evidence>
<dbReference type="InterPro" id="IPR019446">
    <property type="entry name" value="BMT5-like"/>
</dbReference>
<dbReference type="Pfam" id="PF10354">
    <property type="entry name" value="BMT5-like"/>
    <property type="match status" value="1"/>
</dbReference>
<keyword evidence="5" id="KW-0547">Nucleotide-binding</keyword>
<evidence type="ECO:0000256" key="2">
    <source>
        <dbReference type="ARBA" id="ARBA00008226"/>
    </source>
</evidence>
<evidence type="ECO:0000256" key="10">
    <source>
        <dbReference type="ARBA" id="ARBA00023146"/>
    </source>
</evidence>
<accession>A0A2T7PKS9</accession>
<dbReference type="GO" id="GO:0005759">
    <property type="term" value="C:mitochondrial matrix"/>
    <property type="evidence" value="ECO:0007669"/>
    <property type="project" value="UniProtKB-SubCell"/>
</dbReference>
<evidence type="ECO:0000256" key="7">
    <source>
        <dbReference type="ARBA" id="ARBA00022917"/>
    </source>
</evidence>
<keyword evidence="7" id="KW-0648">Protein biosynthesis</keyword>
<dbReference type="FunFam" id="3.30.70.380:FF:000002">
    <property type="entry name" value="phenylalanine--tRNA ligase, mitochondrial"/>
    <property type="match status" value="1"/>
</dbReference>
<dbReference type="GO" id="GO:0006412">
    <property type="term" value="P:translation"/>
    <property type="evidence" value="ECO:0007669"/>
    <property type="project" value="UniProtKB-KW"/>
</dbReference>
<dbReference type="InterPro" id="IPR005121">
    <property type="entry name" value="Fdx_antiC-bd"/>
</dbReference>
<keyword evidence="4" id="KW-0436">Ligase</keyword>
<dbReference type="SUPFAM" id="SSF54991">
    <property type="entry name" value="Anticodon-binding domain of PheRS"/>
    <property type="match status" value="1"/>
</dbReference>
<dbReference type="Gene3D" id="3.30.930.10">
    <property type="entry name" value="Bira Bifunctional Protein, Domain 2"/>
    <property type="match status" value="1"/>
</dbReference>
<keyword evidence="15" id="KW-1185">Reference proteome</keyword>
<keyword evidence="9" id="KW-0496">Mitochondrion</keyword>
<evidence type="ECO:0000256" key="4">
    <source>
        <dbReference type="ARBA" id="ARBA00022598"/>
    </source>
</evidence>
<feature type="domain" description="FDX-ACB" evidence="13">
    <location>
        <begin position="652"/>
        <end position="751"/>
    </location>
</feature>
<organism evidence="14 15">
    <name type="scientific">Pomacea canaliculata</name>
    <name type="common">Golden apple snail</name>
    <dbReference type="NCBI Taxonomy" id="400727"/>
    <lineage>
        <taxon>Eukaryota</taxon>
        <taxon>Metazoa</taxon>
        <taxon>Spiralia</taxon>
        <taxon>Lophotrochozoa</taxon>
        <taxon>Mollusca</taxon>
        <taxon>Gastropoda</taxon>
        <taxon>Caenogastropoda</taxon>
        <taxon>Architaenioglossa</taxon>
        <taxon>Ampullarioidea</taxon>
        <taxon>Ampullariidae</taxon>
        <taxon>Pomacea</taxon>
    </lineage>
</organism>
<proteinExistence type="inferred from homology"/>
<reference evidence="14 15" key="1">
    <citation type="submission" date="2018-04" db="EMBL/GenBank/DDBJ databases">
        <title>The genome of golden apple snail Pomacea canaliculata provides insight into stress tolerance and invasive adaptation.</title>
        <authorList>
            <person name="Liu C."/>
            <person name="Liu B."/>
            <person name="Ren Y."/>
            <person name="Zhang Y."/>
            <person name="Wang H."/>
            <person name="Li S."/>
            <person name="Jiang F."/>
            <person name="Yin L."/>
            <person name="Zhang G."/>
            <person name="Qian W."/>
            <person name="Fan W."/>
        </authorList>
    </citation>
    <scope>NUCLEOTIDE SEQUENCE [LARGE SCALE GENOMIC DNA]</scope>
    <source>
        <strain evidence="14">SZHN2017</strain>
        <tissue evidence="14">Muscle</tissue>
    </source>
</reference>
<dbReference type="AlphaFoldDB" id="A0A2T7PKS9"/>
<evidence type="ECO:0000313" key="15">
    <source>
        <dbReference type="Proteomes" id="UP000245119"/>
    </source>
</evidence>
<name>A0A2T7PKS9_POMCA</name>
<evidence type="ECO:0000256" key="6">
    <source>
        <dbReference type="ARBA" id="ARBA00022840"/>
    </source>
</evidence>
<evidence type="ECO:0000256" key="12">
    <source>
        <dbReference type="ARBA" id="ARBA00049255"/>
    </source>
</evidence>
<evidence type="ECO:0000256" key="1">
    <source>
        <dbReference type="ARBA" id="ARBA00004305"/>
    </source>
</evidence>
<keyword evidence="8" id="KW-0809">Transit peptide</keyword>
<protein>
    <recommendedName>
        <fullName evidence="3">phenylalanine--tRNA ligase</fullName>
        <ecNumber evidence="3">6.1.1.20</ecNumber>
    </recommendedName>
    <alternativeName>
        <fullName evidence="11">Phenylalanyl-tRNA synthetase</fullName>
    </alternativeName>
</protein>
<keyword evidence="6" id="KW-0067">ATP-binding</keyword>
<gene>
    <name evidence="14" type="ORF">C0Q70_05293</name>
</gene>
<comment type="caution">
    <text evidence="14">The sequence shown here is derived from an EMBL/GenBank/DDBJ whole genome shotgun (WGS) entry which is preliminary data.</text>
</comment>
<dbReference type="OMA" id="RCYRLQF"/>
<dbReference type="OrthoDB" id="273345at2759"/>
<dbReference type="Pfam" id="PF03147">
    <property type="entry name" value="FDX-ACB"/>
    <property type="match status" value="1"/>
</dbReference>
<dbReference type="SMART" id="SM00896">
    <property type="entry name" value="FDX-ACB"/>
    <property type="match status" value="1"/>
</dbReference>
<dbReference type="Gene3D" id="3.30.70.380">
    <property type="entry name" value="Ferrodoxin-fold anticodon-binding domain"/>
    <property type="match status" value="1"/>
</dbReference>
<comment type="catalytic activity">
    <reaction evidence="12">
        <text>tRNA(Phe) + L-phenylalanine + ATP = L-phenylalanyl-tRNA(Phe) + AMP + diphosphate + H(+)</text>
        <dbReference type="Rhea" id="RHEA:19413"/>
        <dbReference type="Rhea" id="RHEA-COMP:9668"/>
        <dbReference type="Rhea" id="RHEA-COMP:9699"/>
        <dbReference type="ChEBI" id="CHEBI:15378"/>
        <dbReference type="ChEBI" id="CHEBI:30616"/>
        <dbReference type="ChEBI" id="CHEBI:33019"/>
        <dbReference type="ChEBI" id="CHEBI:58095"/>
        <dbReference type="ChEBI" id="CHEBI:78442"/>
        <dbReference type="ChEBI" id="CHEBI:78531"/>
        <dbReference type="ChEBI" id="CHEBI:456215"/>
        <dbReference type="EC" id="6.1.1.20"/>
    </reaction>
</comment>
<evidence type="ECO:0000256" key="3">
    <source>
        <dbReference type="ARBA" id="ARBA00012814"/>
    </source>
</evidence>
<dbReference type="PANTHER" id="PTHR11538">
    <property type="entry name" value="PHENYLALANYL-TRNA SYNTHETASE"/>
    <property type="match status" value="1"/>
</dbReference>
<evidence type="ECO:0000256" key="9">
    <source>
        <dbReference type="ARBA" id="ARBA00023128"/>
    </source>
</evidence>